<evidence type="ECO:0000313" key="4">
    <source>
        <dbReference type="Proteomes" id="UP000189703"/>
    </source>
</evidence>
<keyword evidence="2" id="KW-1133">Transmembrane helix</keyword>
<reference evidence="5" key="1">
    <citation type="submission" date="2025-08" db="UniProtKB">
        <authorList>
            <consortium name="RefSeq"/>
        </authorList>
    </citation>
    <scope>IDENTIFICATION</scope>
</reference>
<dbReference type="RefSeq" id="XP_010269235.1">
    <property type="nucleotide sequence ID" value="XM_010270933.2"/>
</dbReference>
<evidence type="ECO:0000256" key="2">
    <source>
        <dbReference type="SAM" id="Phobius"/>
    </source>
</evidence>
<feature type="transmembrane region" description="Helical" evidence="2">
    <location>
        <begin position="543"/>
        <end position="559"/>
    </location>
</feature>
<evidence type="ECO:0000256" key="1">
    <source>
        <dbReference type="SAM" id="MobiDB-lite"/>
    </source>
</evidence>
<feature type="signal peptide" evidence="3">
    <location>
        <begin position="1"/>
        <end position="29"/>
    </location>
</feature>
<proteinExistence type="predicted"/>
<feature type="region of interest" description="Disordered" evidence="1">
    <location>
        <begin position="51"/>
        <end position="339"/>
    </location>
</feature>
<dbReference type="AlphaFoldDB" id="A0A1U8B110"/>
<dbReference type="FunCoup" id="A0A1U8B110">
    <property type="interactions" value="138"/>
</dbReference>
<protein>
    <submittedName>
        <fullName evidence="5">Arginine/serine-rich protein PNISR-like</fullName>
    </submittedName>
</protein>
<organism evidence="4 5">
    <name type="scientific">Nelumbo nucifera</name>
    <name type="common">Sacred lotus</name>
    <dbReference type="NCBI Taxonomy" id="4432"/>
    <lineage>
        <taxon>Eukaryota</taxon>
        <taxon>Viridiplantae</taxon>
        <taxon>Streptophyta</taxon>
        <taxon>Embryophyta</taxon>
        <taxon>Tracheophyta</taxon>
        <taxon>Spermatophyta</taxon>
        <taxon>Magnoliopsida</taxon>
        <taxon>Proteales</taxon>
        <taxon>Nelumbonaceae</taxon>
        <taxon>Nelumbo</taxon>
    </lineage>
</organism>
<feature type="transmembrane region" description="Helical" evidence="2">
    <location>
        <begin position="471"/>
        <end position="493"/>
    </location>
</feature>
<evidence type="ECO:0000313" key="5">
    <source>
        <dbReference type="RefSeq" id="XP_010269235.1"/>
    </source>
</evidence>
<dbReference type="InParanoid" id="A0A1U8B110"/>
<name>A0A1U8B110_NELNU</name>
<feature type="transmembrane region" description="Helical" evidence="2">
    <location>
        <begin position="431"/>
        <end position="451"/>
    </location>
</feature>
<keyword evidence="4" id="KW-1185">Reference proteome</keyword>
<feature type="chain" id="PRO_5010574818" evidence="3">
    <location>
        <begin position="30"/>
        <end position="576"/>
    </location>
</feature>
<sequence>MASPQDLSFRRLLLLYLVSLLFSSFLVSAVSEVQPQKKQFVGRRMLEIEEEGLQDLPKKKSTKLIEKEEENQPKKKLTKTQAKLIEMEGGDEPKKKSTKTQTKLIETDEEEQPKKKTSKSQAKLIEMKEEELPKKKSTKTQTKLAEEDAEEQPKKKSTKNPTKLVEGDEEENPKKKSTKSTGEEDQPKKKSTKATEEEDLLKKKVSLSTKNQTKLIKPTTNSTKVTTKLVKPTTNSTKKATTSSGSGTILPKTQLKKLNSTSKSSNSTKSNPTSIKKSPDLLEPSTPKNKTATVTKPSQKTTAKKSIELKSKTSDKSQLAEQNAKQEKTRKPNHPNWMDQDDEDDLVAEFRDLPSKFHQTFIPDLERISTTSKVYLNKANKEITEGFKPLVGSKYAPTIASIISCIFILAPLLLVTLIFNRIKAYFSLQQILLFIQIYLSIYFSILAFSSLVTGLEPLKFFYSTSQSSYVWLQVLQTLGYVIYLLLLLMYLVVVFSTETGLGSKLLGLGQTIVGFTVGLHYYARVFHRAVLHQPPKTNWKVHGIYATCFFLICLCTRAERRKKAYLQDSGEEGKKS</sequence>
<keyword evidence="2" id="KW-0812">Transmembrane</keyword>
<dbReference type="eggNOG" id="ENOG502QVCG">
    <property type="taxonomic scope" value="Eukaryota"/>
</dbReference>
<gene>
    <name evidence="5" type="primary">LOC104605967</name>
</gene>
<feature type="transmembrane region" description="Helical" evidence="2">
    <location>
        <begin position="399"/>
        <end position="419"/>
    </location>
</feature>
<feature type="compositionally biased region" description="Polar residues" evidence="1">
    <location>
        <begin position="206"/>
        <end position="222"/>
    </location>
</feature>
<dbReference type="KEGG" id="nnu:104605967"/>
<dbReference type="OMA" id="HETFLPD"/>
<dbReference type="GeneID" id="104605967"/>
<feature type="compositionally biased region" description="Low complexity" evidence="1">
    <location>
        <begin position="256"/>
        <end position="276"/>
    </location>
</feature>
<dbReference type="Proteomes" id="UP000189703">
    <property type="component" value="Unplaced"/>
</dbReference>
<dbReference type="STRING" id="4432.A0A1U8B110"/>
<feature type="compositionally biased region" description="Polar residues" evidence="1">
    <location>
        <begin position="286"/>
        <end position="301"/>
    </location>
</feature>
<feature type="compositionally biased region" description="Basic and acidic residues" evidence="1">
    <location>
        <begin position="125"/>
        <end position="134"/>
    </location>
</feature>
<keyword evidence="2" id="KW-0472">Membrane</keyword>
<evidence type="ECO:0000256" key="3">
    <source>
        <dbReference type="SAM" id="SignalP"/>
    </source>
</evidence>
<feature type="compositionally biased region" description="Basic and acidic residues" evidence="1">
    <location>
        <begin position="63"/>
        <end position="73"/>
    </location>
</feature>
<feature type="transmembrane region" description="Helical" evidence="2">
    <location>
        <begin position="505"/>
        <end position="523"/>
    </location>
</feature>
<dbReference type="OrthoDB" id="2020776at2759"/>
<feature type="compositionally biased region" description="Low complexity" evidence="1">
    <location>
        <begin position="223"/>
        <end position="248"/>
    </location>
</feature>
<keyword evidence="3" id="KW-0732">Signal</keyword>
<dbReference type="PANTHER" id="PTHR35310:SF1">
    <property type="entry name" value="CELL WALL INTEGRITY_STRESS RESPONSE COMPONENT-LIKE PROTEIN"/>
    <property type="match status" value="1"/>
</dbReference>
<accession>A0A1U8B110</accession>
<feature type="compositionally biased region" description="Basic and acidic residues" evidence="1">
    <location>
        <begin position="305"/>
        <end position="315"/>
    </location>
</feature>
<dbReference type="PANTHER" id="PTHR35310">
    <property type="entry name" value="CELL WALL INTEGRITY/STRESS RESPONSE COMPONENT-LIKE PROTEIN"/>
    <property type="match status" value="1"/>
</dbReference>